<dbReference type="InterPro" id="IPR031447">
    <property type="entry name" value="MNR"/>
</dbReference>
<feature type="compositionally biased region" description="Polar residues" evidence="1">
    <location>
        <begin position="28"/>
        <end position="39"/>
    </location>
</feature>
<dbReference type="GO" id="GO:0007099">
    <property type="term" value="P:centriole replication"/>
    <property type="evidence" value="ECO:0007669"/>
    <property type="project" value="InterPro"/>
</dbReference>
<evidence type="ECO:0000256" key="1">
    <source>
        <dbReference type="SAM" id="MobiDB-lite"/>
    </source>
</evidence>
<dbReference type="PANTHER" id="PTHR15732:SF4">
    <property type="entry name" value="PROTEIN MOONRAKER"/>
    <property type="match status" value="1"/>
</dbReference>
<feature type="region of interest" description="Disordered" evidence="1">
    <location>
        <begin position="26"/>
        <end position="51"/>
    </location>
</feature>
<accession>A0A8C1T7I7</accession>
<evidence type="ECO:0000313" key="2">
    <source>
        <dbReference type="Ensembl" id="ENSCCRP00015018667.1"/>
    </source>
</evidence>
<dbReference type="Ensembl" id="ENSCCRT00015019330.1">
    <property type="protein sequence ID" value="ENSCCRP00015018667.1"/>
    <property type="gene ID" value="ENSCCRG00015008116.1"/>
</dbReference>
<dbReference type="AlphaFoldDB" id="A0A8C1T7I7"/>
<evidence type="ECO:0000313" key="3">
    <source>
        <dbReference type="Proteomes" id="UP000694700"/>
    </source>
</evidence>
<organism evidence="2 3">
    <name type="scientific">Cyprinus carpio</name>
    <name type="common">Common carp</name>
    <dbReference type="NCBI Taxonomy" id="7962"/>
    <lineage>
        <taxon>Eukaryota</taxon>
        <taxon>Metazoa</taxon>
        <taxon>Chordata</taxon>
        <taxon>Craniata</taxon>
        <taxon>Vertebrata</taxon>
        <taxon>Euteleostomi</taxon>
        <taxon>Actinopterygii</taxon>
        <taxon>Neopterygii</taxon>
        <taxon>Teleostei</taxon>
        <taxon>Ostariophysi</taxon>
        <taxon>Cypriniformes</taxon>
        <taxon>Cyprinidae</taxon>
        <taxon>Cyprininae</taxon>
        <taxon>Cyprinus</taxon>
    </lineage>
</organism>
<proteinExistence type="predicted"/>
<name>A0A8C1T7I7_CYPCA</name>
<dbReference type="GO" id="GO:0034451">
    <property type="term" value="C:centriolar satellite"/>
    <property type="evidence" value="ECO:0007669"/>
    <property type="project" value="TreeGrafter"/>
</dbReference>
<reference evidence="2" key="1">
    <citation type="submission" date="2025-08" db="UniProtKB">
        <authorList>
            <consortium name="Ensembl"/>
        </authorList>
    </citation>
    <scope>IDENTIFICATION</scope>
</reference>
<dbReference type="Proteomes" id="UP000694700">
    <property type="component" value="Unplaced"/>
</dbReference>
<protein>
    <submittedName>
        <fullName evidence="2">Uncharacterized protein</fullName>
    </submittedName>
</protein>
<dbReference type="PANTHER" id="PTHR15732">
    <property type="entry name" value="PROTEIN MOONRAKER"/>
    <property type="match status" value="1"/>
</dbReference>
<dbReference type="GO" id="GO:0071539">
    <property type="term" value="P:protein localization to centrosome"/>
    <property type="evidence" value="ECO:0007669"/>
    <property type="project" value="TreeGrafter"/>
</dbReference>
<feature type="region of interest" description="Disordered" evidence="1">
    <location>
        <begin position="70"/>
        <end position="91"/>
    </location>
</feature>
<sequence>MISDFQKGSAVTIGELSYVSREWIKKGSSGSANTGSRLTGKSHRTSQELVKERSEVLRAGLENLLHHQKLREAEAQKPNKTTSAINPDHAGHVCDASFQQATVSSQLRENQVPQKEATVPWIQTSPRSPPRPQTTVPSPTQLAEKAEQAARERIQPLLDQAQVVGTGSDTLRERLKVADKRDQEEVHRSFAMISYSDPLIWEKGTAALRNITSSRPPSPQPIRLMEPVLNALGTADILLQKPVETGAVSDTSILDEDSLTLNDPSHPGESTPGVYLTVPPSMQRSIQKYWENHDAFLRLVSHKSLGSFSPWTIADSLADELMAEALADVAAEFQDVCEEYAEAGVPPACPVSHHINIIETTYKQLRSNDILICFWN</sequence>
<dbReference type="Pfam" id="PF15718">
    <property type="entry name" value="MNR"/>
    <property type="match status" value="1"/>
</dbReference>
<feature type="region of interest" description="Disordered" evidence="1">
    <location>
        <begin position="108"/>
        <end position="138"/>
    </location>
</feature>